<dbReference type="Proteomes" id="UP000437017">
    <property type="component" value="Unassembled WGS sequence"/>
</dbReference>
<gene>
    <name evidence="2" type="ORF">E2I00_003958</name>
</gene>
<organism evidence="2 3">
    <name type="scientific">Balaenoptera physalus</name>
    <name type="common">Fin whale</name>
    <name type="synonym">Balaena physalus</name>
    <dbReference type="NCBI Taxonomy" id="9770"/>
    <lineage>
        <taxon>Eukaryota</taxon>
        <taxon>Metazoa</taxon>
        <taxon>Chordata</taxon>
        <taxon>Craniata</taxon>
        <taxon>Vertebrata</taxon>
        <taxon>Euteleostomi</taxon>
        <taxon>Mammalia</taxon>
        <taxon>Eutheria</taxon>
        <taxon>Laurasiatheria</taxon>
        <taxon>Artiodactyla</taxon>
        <taxon>Whippomorpha</taxon>
        <taxon>Cetacea</taxon>
        <taxon>Mysticeti</taxon>
        <taxon>Balaenopteridae</taxon>
        <taxon>Balaenoptera</taxon>
    </lineage>
</organism>
<proteinExistence type="predicted"/>
<comment type="caution">
    <text evidence="2">The sequence shown here is derived from an EMBL/GenBank/DDBJ whole genome shotgun (WGS) entry which is preliminary data.</text>
</comment>
<name>A0A6A1Q3G5_BALPH</name>
<dbReference type="EMBL" id="SGJD01001303">
    <property type="protein sequence ID" value="KAB0400806.1"/>
    <property type="molecule type" value="Genomic_DNA"/>
</dbReference>
<protein>
    <submittedName>
        <fullName evidence="2">Uncharacterized protein</fullName>
    </submittedName>
</protein>
<feature type="region of interest" description="Disordered" evidence="1">
    <location>
        <begin position="144"/>
        <end position="168"/>
    </location>
</feature>
<dbReference type="AlphaFoldDB" id="A0A6A1Q3G5"/>
<sequence length="168" mass="19195">MEDVFLMLMHRHSSKISNLKERIPTSEGNDHLDISITKMPLKCHKTSQGILVSLTSLSWKFLCRCHSELWGVPIGTLIWLLIESIIFFVELFIKVQLEEPENDPMVPAVYQRLRISLQRIRREFGIITPIADVWPVKGTSKEESQCFDEEETGESLTISTGPGQNLTV</sequence>
<feature type="compositionally biased region" description="Polar residues" evidence="1">
    <location>
        <begin position="154"/>
        <end position="168"/>
    </location>
</feature>
<evidence type="ECO:0000256" key="1">
    <source>
        <dbReference type="SAM" id="MobiDB-lite"/>
    </source>
</evidence>
<accession>A0A6A1Q3G5</accession>
<keyword evidence="3" id="KW-1185">Reference proteome</keyword>
<evidence type="ECO:0000313" key="3">
    <source>
        <dbReference type="Proteomes" id="UP000437017"/>
    </source>
</evidence>
<evidence type="ECO:0000313" key="2">
    <source>
        <dbReference type="EMBL" id="KAB0400806.1"/>
    </source>
</evidence>
<reference evidence="2 3" key="1">
    <citation type="journal article" date="2019" name="PLoS ONE">
        <title>Genomic analyses reveal an absence of contemporary introgressive admixture between fin whales and blue whales, despite known hybrids.</title>
        <authorList>
            <person name="Westbury M.V."/>
            <person name="Petersen B."/>
            <person name="Lorenzen E.D."/>
        </authorList>
    </citation>
    <scope>NUCLEOTIDE SEQUENCE [LARGE SCALE GENOMIC DNA]</scope>
    <source>
        <strain evidence="2">FinWhale-01</strain>
    </source>
</reference>